<evidence type="ECO:0000256" key="7">
    <source>
        <dbReference type="ARBA" id="ARBA00022737"/>
    </source>
</evidence>
<dbReference type="GO" id="GO:0006508">
    <property type="term" value="P:proteolysis"/>
    <property type="evidence" value="ECO:0007669"/>
    <property type="project" value="UniProtKB-KW"/>
</dbReference>
<keyword evidence="5" id="KW-0645">Protease</keyword>
<keyword evidence="9" id="KW-0862">Zinc</keyword>
<keyword evidence="6" id="KW-0479">Metal-binding</keyword>
<accession>Q4C4S1</accession>
<evidence type="ECO:0000256" key="8">
    <source>
        <dbReference type="ARBA" id="ARBA00022801"/>
    </source>
</evidence>
<dbReference type="SUPFAM" id="SSF55486">
    <property type="entry name" value="Metalloproteases ('zincins'), catalytic domain"/>
    <property type="match status" value="1"/>
</dbReference>
<dbReference type="SMART" id="SM00235">
    <property type="entry name" value="ZnMc"/>
    <property type="match status" value="1"/>
</dbReference>
<dbReference type="AlphaFoldDB" id="Q4C4S1"/>
<name>Q4C4S1_CROWT</name>
<dbReference type="KEGG" id="cwa:CwatDRAFT_4258"/>
<evidence type="ECO:0000256" key="4">
    <source>
        <dbReference type="ARBA" id="ARBA00022525"/>
    </source>
</evidence>
<dbReference type="InterPro" id="IPR011049">
    <property type="entry name" value="Serralysin-like_metalloprot_C"/>
</dbReference>
<keyword evidence="10" id="KW-0812">Transmembrane</keyword>
<keyword evidence="4" id="KW-0964">Secreted</keyword>
<feature type="transmembrane region" description="Helical" evidence="10">
    <location>
        <begin position="649"/>
        <end position="669"/>
    </location>
</feature>
<dbReference type="Pfam" id="PF00413">
    <property type="entry name" value="Peptidase_M10"/>
    <property type="match status" value="1"/>
</dbReference>
<dbReference type="GO" id="GO:0004222">
    <property type="term" value="F:metalloendopeptidase activity"/>
    <property type="evidence" value="ECO:0007669"/>
    <property type="project" value="InterPro"/>
</dbReference>
<keyword evidence="10" id="KW-1133">Transmembrane helix</keyword>
<dbReference type="PRINTS" id="PR00313">
    <property type="entry name" value="CABNDNGRPT"/>
</dbReference>
<keyword evidence="13" id="KW-1185">Reference proteome</keyword>
<reference evidence="12" key="2">
    <citation type="submission" date="2005-06" db="EMBL/GenBank/DDBJ databases">
        <title>Sequencing of the draft genome and assembly of Crocosphaera watsonii WH 8501.</title>
        <authorList>
            <consortium name="US DOE Joint Genome Institute (JGI-PGF)"/>
            <person name="Copeland A."/>
            <person name="Lucas S."/>
            <person name="Lapidus A."/>
            <person name="Barry K."/>
            <person name="Detter C."/>
            <person name="Glavina T."/>
            <person name="Hammon N."/>
            <person name="Israni S."/>
            <person name="Pitluck S."/>
            <person name="Richardson P."/>
        </authorList>
    </citation>
    <scope>NUCLEOTIDE SEQUENCE [LARGE SCALE GENOMIC DNA]</scope>
    <source>
        <strain evidence="12">WH 8501</strain>
    </source>
</reference>
<evidence type="ECO:0000256" key="3">
    <source>
        <dbReference type="ARBA" id="ARBA00009490"/>
    </source>
</evidence>
<dbReference type="InterPro" id="IPR018511">
    <property type="entry name" value="Hemolysin-typ_Ca-bd_CS"/>
</dbReference>
<keyword evidence="7" id="KW-0677">Repeat</keyword>
<evidence type="ECO:0000259" key="11">
    <source>
        <dbReference type="SMART" id="SM00235"/>
    </source>
</evidence>
<reference evidence="12" key="1">
    <citation type="submission" date="2004-02" db="EMBL/GenBank/DDBJ databases">
        <authorList>
            <consortium name="DOE Joint Genome Institute"/>
        </authorList>
    </citation>
    <scope>NUCLEOTIDE SEQUENCE [LARGE SCALE GENOMIC DNA]</scope>
    <source>
        <strain evidence="12">WH 8501</strain>
    </source>
</reference>
<dbReference type="GO" id="GO:0005509">
    <property type="term" value="F:calcium ion binding"/>
    <property type="evidence" value="ECO:0007669"/>
    <property type="project" value="InterPro"/>
</dbReference>
<evidence type="ECO:0000313" key="13">
    <source>
        <dbReference type="Proteomes" id="UP000003922"/>
    </source>
</evidence>
<evidence type="ECO:0000256" key="1">
    <source>
        <dbReference type="ARBA" id="ARBA00001913"/>
    </source>
</evidence>
<dbReference type="Proteomes" id="UP000003922">
    <property type="component" value="Unassembled WGS sequence"/>
</dbReference>
<dbReference type="InterPro" id="IPR006026">
    <property type="entry name" value="Peptidase_Metallo"/>
</dbReference>
<organism evidence="12 13">
    <name type="scientific">Crocosphaera watsonii WH 8501</name>
    <dbReference type="NCBI Taxonomy" id="165597"/>
    <lineage>
        <taxon>Bacteria</taxon>
        <taxon>Bacillati</taxon>
        <taxon>Cyanobacteriota</taxon>
        <taxon>Cyanophyceae</taxon>
        <taxon>Oscillatoriophycideae</taxon>
        <taxon>Chroococcales</taxon>
        <taxon>Aphanothecaceae</taxon>
        <taxon>Crocosphaera</taxon>
    </lineage>
</organism>
<dbReference type="GO" id="GO:0005615">
    <property type="term" value="C:extracellular space"/>
    <property type="evidence" value="ECO:0007669"/>
    <property type="project" value="InterPro"/>
</dbReference>
<feature type="domain" description="Peptidase metallopeptidase" evidence="11">
    <location>
        <begin position="244"/>
        <end position="441"/>
    </location>
</feature>
<dbReference type="SUPFAM" id="SSF51120">
    <property type="entry name" value="beta-Roll"/>
    <property type="match status" value="1"/>
</dbReference>
<keyword evidence="8" id="KW-0378">Hydrolase</keyword>
<dbReference type="EMBL" id="AADV02000007">
    <property type="protein sequence ID" value="EAM51165.1"/>
    <property type="molecule type" value="Genomic_DNA"/>
</dbReference>
<dbReference type="Pfam" id="PF00353">
    <property type="entry name" value="HemolysinCabind"/>
    <property type="match status" value="1"/>
</dbReference>
<protein>
    <submittedName>
        <fullName evidence="12">Hemolysin-type calcium-binding region:Peptidase M10A and M12B, matrixin and adamalysin</fullName>
    </submittedName>
</protein>
<dbReference type="CDD" id="cd04277">
    <property type="entry name" value="ZnMc_serralysin_like"/>
    <property type="match status" value="1"/>
</dbReference>
<dbReference type="PROSITE" id="PS00330">
    <property type="entry name" value="HEMOLYSIN_CALCIUM"/>
    <property type="match status" value="1"/>
</dbReference>
<keyword evidence="10" id="KW-0472">Membrane</keyword>
<dbReference type="GO" id="GO:0008270">
    <property type="term" value="F:zinc ion binding"/>
    <property type="evidence" value="ECO:0007669"/>
    <property type="project" value="InterPro"/>
</dbReference>
<evidence type="ECO:0000256" key="10">
    <source>
        <dbReference type="SAM" id="Phobius"/>
    </source>
</evidence>
<dbReference type="InterPro" id="IPR024079">
    <property type="entry name" value="MetalloPept_cat_dom_sf"/>
</dbReference>
<evidence type="ECO:0000256" key="6">
    <source>
        <dbReference type="ARBA" id="ARBA00022723"/>
    </source>
</evidence>
<evidence type="ECO:0000256" key="2">
    <source>
        <dbReference type="ARBA" id="ARBA00004613"/>
    </source>
</evidence>
<reference evidence="12" key="3">
    <citation type="submission" date="2016-12" db="EMBL/GenBank/DDBJ databases">
        <title>Annotation of the draft genome assembly of Crocosphaera watsonii WH 8501.</title>
        <authorList>
            <consortium name="US DOE Joint Genome Institute (JGI-ORNL)"/>
            <person name="Larimer F."/>
            <person name="Land M."/>
        </authorList>
    </citation>
    <scope>NUCLEOTIDE SEQUENCE</scope>
    <source>
        <strain evidence="12">WH 8501</strain>
    </source>
</reference>
<dbReference type="Pfam" id="PF08548">
    <property type="entry name" value="Peptidase_M10_C"/>
    <property type="match status" value="1"/>
</dbReference>
<evidence type="ECO:0000256" key="5">
    <source>
        <dbReference type="ARBA" id="ARBA00022670"/>
    </source>
</evidence>
<comment type="caution">
    <text evidence="12">The sequence shown here is derived from an EMBL/GenBank/DDBJ whole genome shotgun (WGS) entry which is preliminary data.</text>
</comment>
<dbReference type="GO" id="GO:0031012">
    <property type="term" value="C:extracellular matrix"/>
    <property type="evidence" value="ECO:0007669"/>
    <property type="project" value="InterPro"/>
</dbReference>
<sequence>MSTSTKFHYTQTSMFSDLNADIVESVLGEVWLETQLQLQSFASLPEAELLEKFRLAFGDRFEEQAALNLIEDWRNHNWEGLSPIEFVDNTQFRGAFSRETNTIYFSEKLVRDTVLQFETVEDINSDNQYIQAFVAVWLEEIGHSVEAQLNEEEIAGDEGRILAAVVIGESYTRDQLKQWQQEEDQNEIIINNQTINAEFSVVEDDLYGLLTGPVARWGNVNTIGGVNSVETTPVSISGSSELPLVITYSFMTTVPNYYDIDGDSVNVDGNLATLLQPFSEDTTKFIVDALKLYSDIANIQFQEVDETANGGEGGTLNFGYAFLTDQMGMSDAAGLAYTPSSLLEFPYSPNFDKKIGDIWIDRNETNFKPGTDVFFTIIHEIGHALGLEHPHETSDGDQIVGFKDNYEYTIMSYNESKLNPGVFPRTPQILDVAAIQYLYGVNNNTRSGDDIYSWEDNENFMQTIWDTGGNDTISAAKQSNEVTIDLAAGYANIGLNNKTYKPARSNLQIPVNVIIENIKGGQGDDTLIGNNIDNRLEGNGGNDTLEGNGGNDFIDGGEGEDTAIFSDAPQNYDYEVIDNNQIKIIHARGSESVQTDILINIENLNFLDTNLTVHTLTAQKFYQATNQQGKVADLLKHNSGSIFQQIIDFLVTYLVRLMVHLAVLIVVLVH</sequence>
<comment type="cofactor">
    <cofactor evidence="1">
        <name>Ca(2+)</name>
        <dbReference type="ChEBI" id="CHEBI:29108"/>
    </cofactor>
</comment>
<proteinExistence type="inferred from homology"/>
<gene>
    <name evidence="12" type="ORF">CwatDRAFT_4258</name>
</gene>
<dbReference type="RefSeq" id="WP_007305169.1">
    <property type="nucleotide sequence ID" value="NZ_CP191777.1"/>
</dbReference>
<dbReference type="InterPro" id="IPR034033">
    <property type="entry name" value="Serralysin-like"/>
</dbReference>
<evidence type="ECO:0000313" key="12">
    <source>
        <dbReference type="EMBL" id="EAM51165.1"/>
    </source>
</evidence>
<evidence type="ECO:0000256" key="9">
    <source>
        <dbReference type="ARBA" id="ARBA00022833"/>
    </source>
</evidence>
<comment type="similarity">
    <text evidence="3">Belongs to the peptidase M10B family.</text>
</comment>
<dbReference type="Gene3D" id="2.150.10.10">
    <property type="entry name" value="Serralysin-like metalloprotease, C-terminal"/>
    <property type="match status" value="1"/>
</dbReference>
<dbReference type="InterPro" id="IPR001818">
    <property type="entry name" value="Pept_M10_metallopeptidase"/>
</dbReference>
<dbReference type="InterPro" id="IPR013858">
    <property type="entry name" value="Peptidase_M10B_C"/>
</dbReference>
<dbReference type="Gene3D" id="3.40.390.10">
    <property type="entry name" value="Collagenase (Catalytic Domain)"/>
    <property type="match status" value="1"/>
</dbReference>
<comment type="subcellular location">
    <subcellularLocation>
        <location evidence="2">Secreted</location>
    </subcellularLocation>
</comment>
<dbReference type="InterPro" id="IPR001343">
    <property type="entry name" value="Hemolysn_Ca-bd"/>
</dbReference>